<keyword evidence="6" id="KW-0808">Transferase</keyword>
<evidence type="ECO:0000313" key="6">
    <source>
        <dbReference type="EMBL" id="WOB06418.1"/>
    </source>
</evidence>
<dbReference type="RefSeq" id="WP_316698853.1">
    <property type="nucleotide sequence ID" value="NZ_CP136336.1"/>
</dbReference>
<feature type="transmembrane region" description="Helical" evidence="4">
    <location>
        <begin position="329"/>
        <end position="349"/>
    </location>
</feature>
<dbReference type="InterPro" id="IPR011622">
    <property type="entry name" value="7TMR_DISM_rcpt_extracell_dom2"/>
</dbReference>
<dbReference type="EMBL" id="CP136336">
    <property type="protein sequence ID" value="WOB06418.1"/>
    <property type="molecule type" value="Genomic_DNA"/>
</dbReference>
<feature type="transmembrane region" description="Helical" evidence="4">
    <location>
        <begin position="207"/>
        <end position="230"/>
    </location>
</feature>
<dbReference type="NCBIfam" id="TIGR00254">
    <property type="entry name" value="GGDEF"/>
    <property type="match status" value="1"/>
</dbReference>
<dbReference type="InterPro" id="IPR050469">
    <property type="entry name" value="Diguanylate_Cyclase"/>
</dbReference>
<dbReference type="PROSITE" id="PS50887">
    <property type="entry name" value="GGDEF"/>
    <property type="match status" value="1"/>
</dbReference>
<feature type="transmembrane region" description="Helical" evidence="4">
    <location>
        <begin position="304"/>
        <end position="323"/>
    </location>
</feature>
<feature type="transmembrane region" description="Helical" evidence="4">
    <location>
        <begin position="273"/>
        <end position="292"/>
    </location>
</feature>
<keyword evidence="4" id="KW-1133">Transmembrane helix</keyword>
<evidence type="ECO:0000256" key="2">
    <source>
        <dbReference type="ARBA" id="ARBA00034247"/>
    </source>
</evidence>
<name>A0ABZ0CU46_9BURK</name>
<dbReference type="Gene3D" id="2.60.40.2380">
    <property type="match status" value="1"/>
</dbReference>
<keyword evidence="6" id="KW-0548">Nucleotidyltransferase</keyword>
<dbReference type="EC" id="2.7.7.65" evidence="1"/>
<dbReference type="Proteomes" id="UP001303946">
    <property type="component" value="Chromosome"/>
</dbReference>
<dbReference type="InterPro" id="IPR000160">
    <property type="entry name" value="GGDEF_dom"/>
</dbReference>
<reference evidence="6 7" key="1">
    <citation type="submission" date="2023-10" db="EMBL/GenBank/DDBJ databases">
        <title>Bacteria for the degradation of biodegradable plastic PBAT(Polybutylene adipate terephthalate).</title>
        <authorList>
            <person name="Weon H.-Y."/>
            <person name="Yeon J."/>
        </authorList>
    </citation>
    <scope>NUCLEOTIDE SEQUENCE [LARGE SCALE GENOMIC DNA]</scope>
    <source>
        <strain evidence="6 7">SBD 7-3</strain>
    </source>
</reference>
<feature type="transmembrane region" description="Helical" evidence="4">
    <location>
        <begin position="361"/>
        <end position="384"/>
    </location>
</feature>
<evidence type="ECO:0000256" key="4">
    <source>
        <dbReference type="SAM" id="Phobius"/>
    </source>
</evidence>
<dbReference type="CDD" id="cd01949">
    <property type="entry name" value="GGDEF"/>
    <property type="match status" value="1"/>
</dbReference>
<dbReference type="Pfam" id="PF00990">
    <property type="entry name" value="GGDEF"/>
    <property type="match status" value="1"/>
</dbReference>
<dbReference type="InterPro" id="IPR043128">
    <property type="entry name" value="Rev_trsase/Diguanyl_cyclase"/>
</dbReference>
<evidence type="ECO:0000256" key="3">
    <source>
        <dbReference type="SAM" id="Coils"/>
    </source>
</evidence>
<keyword evidence="4" id="KW-0812">Transmembrane</keyword>
<feature type="transmembrane region" description="Helical" evidence="4">
    <location>
        <begin position="390"/>
        <end position="409"/>
    </location>
</feature>
<evidence type="ECO:0000259" key="5">
    <source>
        <dbReference type="PROSITE" id="PS50887"/>
    </source>
</evidence>
<feature type="coiled-coil region" evidence="3">
    <location>
        <begin position="454"/>
        <end position="488"/>
    </location>
</feature>
<dbReference type="Gene3D" id="3.30.70.270">
    <property type="match status" value="1"/>
</dbReference>
<dbReference type="SMART" id="SM00267">
    <property type="entry name" value="GGDEF"/>
    <property type="match status" value="1"/>
</dbReference>
<dbReference type="InterPro" id="IPR029787">
    <property type="entry name" value="Nucleotide_cyclase"/>
</dbReference>
<dbReference type="Pfam" id="PF07695">
    <property type="entry name" value="7TMR-DISM_7TM"/>
    <property type="match status" value="1"/>
</dbReference>
<feature type="domain" description="GGDEF" evidence="5">
    <location>
        <begin position="516"/>
        <end position="651"/>
    </location>
</feature>
<evidence type="ECO:0000256" key="1">
    <source>
        <dbReference type="ARBA" id="ARBA00012528"/>
    </source>
</evidence>
<organism evidence="6 7">
    <name type="scientific">Piscinibacter gummiphilus</name>
    <dbReference type="NCBI Taxonomy" id="946333"/>
    <lineage>
        <taxon>Bacteria</taxon>
        <taxon>Pseudomonadati</taxon>
        <taxon>Pseudomonadota</taxon>
        <taxon>Betaproteobacteria</taxon>
        <taxon>Burkholderiales</taxon>
        <taxon>Sphaerotilaceae</taxon>
        <taxon>Piscinibacter</taxon>
    </lineage>
</organism>
<feature type="transmembrane region" description="Helical" evidence="4">
    <location>
        <begin position="242"/>
        <end position="261"/>
    </location>
</feature>
<dbReference type="GO" id="GO:0052621">
    <property type="term" value="F:diguanylate cyclase activity"/>
    <property type="evidence" value="ECO:0007669"/>
    <property type="project" value="UniProtKB-EC"/>
</dbReference>
<evidence type="ECO:0000313" key="7">
    <source>
        <dbReference type="Proteomes" id="UP001303946"/>
    </source>
</evidence>
<protein>
    <recommendedName>
        <fullName evidence="1">diguanylate cyclase</fullName>
        <ecNumber evidence="1">2.7.7.65</ecNumber>
    </recommendedName>
</protein>
<proteinExistence type="predicted"/>
<gene>
    <name evidence="6" type="ORF">RXV79_15965</name>
</gene>
<accession>A0ABZ0CU46</accession>
<keyword evidence="7" id="KW-1185">Reference proteome</keyword>
<dbReference type="SUPFAM" id="SSF55073">
    <property type="entry name" value="Nucleotide cyclase"/>
    <property type="match status" value="1"/>
</dbReference>
<comment type="catalytic activity">
    <reaction evidence="2">
        <text>2 GTP = 3',3'-c-di-GMP + 2 diphosphate</text>
        <dbReference type="Rhea" id="RHEA:24898"/>
        <dbReference type="ChEBI" id="CHEBI:33019"/>
        <dbReference type="ChEBI" id="CHEBI:37565"/>
        <dbReference type="ChEBI" id="CHEBI:58805"/>
        <dbReference type="EC" id="2.7.7.65"/>
    </reaction>
</comment>
<keyword evidence="3" id="KW-0175">Coiled coil</keyword>
<dbReference type="InterPro" id="IPR011623">
    <property type="entry name" value="7TMR_DISM_rcpt_extracell_dom1"/>
</dbReference>
<dbReference type="PANTHER" id="PTHR45138">
    <property type="entry name" value="REGULATORY COMPONENTS OF SENSORY TRANSDUCTION SYSTEM"/>
    <property type="match status" value="1"/>
</dbReference>
<keyword evidence="4" id="KW-0472">Membrane</keyword>
<dbReference type="Pfam" id="PF07696">
    <property type="entry name" value="7TMR-DISMED2"/>
    <property type="match status" value="1"/>
</dbReference>
<dbReference type="PANTHER" id="PTHR45138:SF9">
    <property type="entry name" value="DIGUANYLATE CYCLASE DGCM-RELATED"/>
    <property type="match status" value="1"/>
</dbReference>
<sequence length="652" mass="73346">MSLKDVLDAAPPKPMSVHRCRLPLLLLGAVWALLMPVLAQALEVVVKPGTVSVLAQQGVELLFEEADEKLTPNQVMAPEMASRWKPHDRSRINMPSSGKPVWARFDVRLDGPLDRDWLLAIEWVQIETIDLHQYDPATRQWVGLQEAGITRPHKLRSIKDPATGLPIAFDRAHKLTLLVRVQARGQLILPMRVWDAQHWQARRYDFAMGYGLLLGILGVMFFYNLSLYIFTREPSFRTYCGYLFSVIGYQLCVTGYGALYLWGHDNWLNRYGYPLFATASFFAATVFFRRFLDLAHEARHLNRMNQAFIVLWGVVLVTAFINVPILTGVLLALGMFLSGIAGIYTAAYLMWRGNVLARYILVAWSAIIFGTYITTFGMMGLIPSNDWVNAAQPIGFIVETVLLSIALAARIKRDRLLKLAAERESRELMHKVQVEREEKIRAQEHALNVQLKANEELELRVIDRTAELKRAMENIELANRELAKLSVTDALTKVHNRRYFDETMKKEYDRSSRSGSPLALLLVDIDYFKKINDTVGHLGGDECLKLVAAALTMCVGRSTDLVARYGGEEFAVVLPGVDAAHAMDVAERIRKAVEDIQFIYRGRRVPVSVSLGVVARVADTSRPLSEFIREADQALYGAKGAGRNCAMLAEAA</sequence>